<evidence type="ECO:0000256" key="14">
    <source>
        <dbReference type="PROSITE-ProRule" id="PRU10141"/>
    </source>
</evidence>
<evidence type="ECO:0000256" key="5">
    <source>
        <dbReference type="ARBA" id="ARBA00022729"/>
    </source>
</evidence>
<keyword evidence="3" id="KW-0808">Transferase</keyword>
<evidence type="ECO:0000256" key="17">
    <source>
        <dbReference type="SAM" id="SignalP"/>
    </source>
</evidence>
<evidence type="ECO:0000256" key="9">
    <source>
        <dbReference type="ARBA" id="ARBA00022989"/>
    </source>
</evidence>
<dbReference type="PROSITE" id="PS00107">
    <property type="entry name" value="PROTEIN_KINASE_ATP"/>
    <property type="match status" value="1"/>
</dbReference>
<feature type="compositionally biased region" description="Polar residues" evidence="15">
    <location>
        <begin position="195"/>
        <end position="205"/>
    </location>
</feature>
<evidence type="ECO:0000256" key="10">
    <source>
        <dbReference type="ARBA" id="ARBA00023136"/>
    </source>
</evidence>
<dbReference type="InterPro" id="IPR020635">
    <property type="entry name" value="Tyr_kinase_cat_dom"/>
</dbReference>
<dbReference type="GO" id="GO:1902533">
    <property type="term" value="P:positive regulation of intracellular signal transduction"/>
    <property type="evidence" value="ECO:0007669"/>
    <property type="project" value="UniProtKB-ARBA"/>
</dbReference>
<feature type="binding site" evidence="14">
    <location>
        <position position="438"/>
    </location>
    <ligand>
        <name>ATP</name>
        <dbReference type="ChEBI" id="CHEBI:30616"/>
    </ligand>
</feature>
<feature type="transmembrane region" description="Helical" evidence="16">
    <location>
        <begin position="303"/>
        <end position="327"/>
    </location>
</feature>
<gene>
    <name evidence="20" type="primary">LOC112684546</name>
</gene>
<feature type="compositionally biased region" description="Low complexity" evidence="15">
    <location>
        <begin position="252"/>
        <end position="269"/>
    </location>
</feature>
<dbReference type="Pfam" id="PF07714">
    <property type="entry name" value="PK_Tyr_Ser-Thr"/>
    <property type="match status" value="1"/>
</dbReference>
<feature type="region of interest" description="Disordered" evidence="15">
    <location>
        <begin position="184"/>
        <end position="222"/>
    </location>
</feature>
<feature type="signal peptide" evidence="17">
    <location>
        <begin position="1"/>
        <end position="32"/>
    </location>
</feature>
<dbReference type="Gene3D" id="2.60.40.60">
    <property type="entry name" value="Cadherins"/>
    <property type="match status" value="1"/>
</dbReference>
<dbReference type="FunFam" id="1.10.510.10:FF:000190">
    <property type="entry name" value="Proto-oncogene tyrosine-protein kinase receptor Ret"/>
    <property type="match status" value="1"/>
</dbReference>
<keyword evidence="6 14" id="KW-0547">Nucleotide-binding</keyword>
<dbReference type="InterPro" id="IPR017441">
    <property type="entry name" value="Protein_kinase_ATP_BS"/>
</dbReference>
<dbReference type="RefSeq" id="XP_025411907.1">
    <property type="nucleotide sequence ID" value="XM_025556122.1"/>
</dbReference>
<evidence type="ECO:0000259" key="18">
    <source>
        <dbReference type="PROSITE" id="PS50011"/>
    </source>
</evidence>
<evidence type="ECO:0000256" key="15">
    <source>
        <dbReference type="SAM" id="MobiDB-lite"/>
    </source>
</evidence>
<comment type="catalytic activity">
    <reaction evidence="13">
        <text>L-tyrosyl-[protein] + ATP = O-phospho-L-tyrosyl-[protein] + ADP + H(+)</text>
        <dbReference type="Rhea" id="RHEA:10596"/>
        <dbReference type="Rhea" id="RHEA-COMP:10136"/>
        <dbReference type="Rhea" id="RHEA-COMP:20101"/>
        <dbReference type="ChEBI" id="CHEBI:15378"/>
        <dbReference type="ChEBI" id="CHEBI:30616"/>
        <dbReference type="ChEBI" id="CHEBI:46858"/>
        <dbReference type="ChEBI" id="CHEBI:61978"/>
        <dbReference type="ChEBI" id="CHEBI:456216"/>
        <dbReference type="EC" id="2.7.10.1"/>
    </reaction>
</comment>
<dbReference type="PRINTS" id="PR00109">
    <property type="entry name" value="TYRKINASE"/>
</dbReference>
<dbReference type="SUPFAM" id="SSF56112">
    <property type="entry name" value="Protein kinase-like (PK-like)"/>
    <property type="match status" value="1"/>
</dbReference>
<dbReference type="GO" id="GO:0005524">
    <property type="term" value="F:ATP binding"/>
    <property type="evidence" value="ECO:0007669"/>
    <property type="project" value="UniProtKB-UniRule"/>
</dbReference>
<dbReference type="PROSITE" id="PS00109">
    <property type="entry name" value="PROTEIN_KINASE_TYR"/>
    <property type="match status" value="1"/>
</dbReference>
<keyword evidence="7 20" id="KW-0418">Kinase</keyword>
<evidence type="ECO:0000256" key="7">
    <source>
        <dbReference type="ARBA" id="ARBA00022777"/>
    </source>
</evidence>
<dbReference type="CDD" id="cd11304">
    <property type="entry name" value="Cadherin_repeat"/>
    <property type="match status" value="1"/>
</dbReference>
<feature type="domain" description="Protein kinase" evidence="18">
    <location>
        <begin position="404"/>
        <end position="678"/>
    </location>
</feature>
<evidence type="ECO:0000256" key="4">
    <source>
        <dbReference type="ARBA" id="ARBA00022692"/>
    </source>
</evidence>
<evidence type="ECO:0000256" key="8">
    <source>
        <dbReference type="ARBA" id="ARBA00022840"/>
    </source>
</evidence>
<dbReference type="Gene3D" id="3.30.200.20">
    <property type="entry name" value="Phosphorylase Kinase, domain 1"/>
    <property type="match status" value="1"/>
</dbReference>
<dbReference type="Proteomes" id="UP000694846">
    <property type="component" value="Unplaced"/>
</dbReference>
<evidence type="ECO:0000313" key="19">
    <source>
        <dbReference type="Proteomes" id="UP000694846"/>
    </source>
</evidence>
<dbReference type="GeneID" id="112684546"/>
<dbReference type="OrthoDB" id="3256376at2759"/>
<evidence type="ECO:0000256" key="16">
    <source>
        <dbReference type="SAM" id="Phobius"/>
    </source>
</evidence>
<dbReference type="GO" id="GO:0007169">
    <property type="term" value="P:cell surface receptor protein tyrosine kinase signaling pathway"/>
    <property type="evidence" value="ECO:0007669"/>
    <property type="project" value="TreeGrafter"/>
</dbReference>
<dbReference type="PROSITE" id="PS50011">
    <property type="entry name" value="PROTEIN_KINASE_DOM"/>
    <property type="match status" value="1"/>
</dbReference>
<keyword evidence="8 14" id="KW-0067">ATP-binding</keyword>
<dbReference type="Gene3D" id="1.10.510.10">
    <property type="entry name" value="Transferase(Phosphotransferase) domain 1"/>
    <property type="match status" value="1"/>
</dbReference>
<comment type="subcellular location">
    <subcellularLocation>
        <location evidence="1">Membrane</location>
        <topology evidence="1">Single-pass type I membrane protein</topology>
    </subcellularLocation>
</comment>
<dbReference type="PANTHER" id="PTHR24416">
    <property type="entry name" value="TYROSINE-PROTEIN KINASE RECEPTOR"/>
    <property type="match status" value="1"/>
</dbReference>
<keyword evidence="19" id="KW-1185">Reference proteome</keyword>
<keyword evidence="20" id="KW-0675">Receptor</keyword>
<evidence type="ECO:0000256" key="3">
    <source>
        <dbReference type="ARBA" id="ARBA00022679"/>
    </source>
</evidence>
<dbReference type="GO" id="GO:0043235">
    <property type="term" value="C:receptor complex"/>
    <property type="evidence" value="ECO:0007669"/>
    <property type="project" value="TreeGrafter"/>
</dbReference>
<dbReference type="GO" id="GO:0004714">
    <property type="term" value="F:transmembrane receptor protein tyrosine kinase activity"/>
    <property type="evidence" value="ECO:0007669"/>
    <property type="project" value="UniProtKB-EC"/>
</dbReference>
<keyword evidence="9 16" id="KW-1133">Transmembrane helix</keyword>
<evidence type="ECO:0000256" key="12">
    <source>
        <dbReference type="ARBA" id="ARBA00023180"/>
    </source>
</evidence>
<reference evidence="20" key="1">
    <citation type="submission" date="2025-08" db="UniProtKB">
        <authorList>
            <consortium name="RefSeq"/>
        </authorList>
    </citation>
    <scope>IDENTIFICATION</scope>
    <source>
        <tissue evidence="20">Whole body</tissue>
    </source>
</reference>
<dbReference type="SUPFAM" id="SSF49313">
    <property type="entry name" value="Cadherin-like"/>
    <property type="match status" value="1"/>
</dbReference>
<dbReference type="InterPro" id="IPR011009">
    <property type="entry name" value="Kinase-like_dom_sf"/>
</dbReference>
<evidence type="ECO:0000256" key="2">
    <source>
        <dbReference type="ARBA" id="ARBA00011902"/>
    </source>
</evidence>
<keyword evidence="12" id="KW-0325">Glycoprotein</keyword>
<protein>
    <recommendedName>
        <fullName evidence="2">receptor protein-tyrosine kinase</fullName>
        <ecNumber evidence="2">2.7.10.1</ecNumber>
    </recommendedName>
</protein>
<evidence type="ECO:0000256" key="6">
    <source>
        <dbReference type="ARBA" id="ARBA00022741"/>
    </source>
</evidence>
<name>A0A8B8FML7_9HEMI</name>
<dbReference type="SMART" id="SM00219">
    <property type="entry name" value="TyrKc"/>
    <property type="match status" value="1"/>
</dbReference>
<evidence type="ECO:0000313" key="20">
    <source>
        <dbReference type="RefSeq" id="XP_025411907.1"/>
    </source>
</evidence>
<dbReference type="GO" id="GO:0005886">
    <property type="term" value="C:plasma membrane"/>
    <property type="evidence" value="ECO:0007669"/>
    <property type="project" value="TreeGrafter"/>
</dbReference>
<evidence type="ECO:0000256" key="11">
    <source>
        <dbReference type="ARBA" id="ARBA00023137"/>
    </source>
</evidence>
<feature type="region of interest" description="Disordered" evidence="15">
    <location>
        <begin position="236"/>
        <end position="269"/>
    </location>
</feature>
<dbReference type="CTD" id="43026"/>
<dbReference type="PANTHER" id="PTHR24416:SF621">
    <property type="entry name" value="TYROSINE KINASE RECEPTOR CAD96CA"/>
    <property type="match status" value="1"/>
</dbReference>
<dbReference type="EC" id="2.7.10.1" evidence="2"/>
<evidence type="ECO:0000256" key="1">
    <source>
        <dbReference type="ARBA" id="ARBA00004479"/>
    </source>
</evidence>
<accession>A0A8B8FML7</accession>
<dbReference type="InterPro" id="IPR008266">
    <property type="entry name" value="Tyr_kinase_AS"/>
</dbReference>
<dbReference type="AlphaFoldDB" id="A0A8B8FML7"/>
<sequence>MKSSTVAAAGQWFRVAAVVLATVLCRPQAGLCSDLIGSPPTIFVERNWVVDSTAPVGTVVARVRVSDVSNEIPLQYGLEHSTGFNIVQDNEEPLPFDIDENGKVTTNTTLTNKEGKNIYLYVTINDGHLTSKTQVWAKVEGPGSAVRKPSNVGAGLPNNFLSSQFRPPPPPSIPVNGAGFSGVVFTPPSKHSPASVPNKTTQPSRPATAANKVPTTRTPALPVTQKAAAVTAAGAPVAEASTSPTGMSSANDVTKTTVTDSSSTATTDSVVATTRPNETAKNASETALTPPTVTTQQPVQNNMVLALVPIVVAAVFLTAAGVLACLFRKRLFSAKVKSKKVNSIGKKNSSRSDDPMVMHHWSGPRAFTRYESWGSDPSVHGQYTGGKESAIKEVDQWEVPRHHVRVCSILGEGSFGQVWKCEAYNIMGFKGNMVVAVKTLKDNAGERERLDLVQELQVMKSLEPHPHVVKLLGCCSERDPLFVIMEYAKLGKLQSVLRNSRGVNYYTNTHGPSSLTSHELIMFCYQIAKGMDFLSSKGIIHRDLAARNILVTEDRVCKISDFGFARDVASSRVYERKSEGRLPIRWMAPESLFDNMYSAKSDAWSFGVLMWEIVTLGSTPYPGMAAADVMKRIRDGYRLDKPQHCRREVYNIMFYCWDKCPDDRPDFAELMELLDKLLVDETDYIQLDRFPDNAYYNITTCISGERL</sequence>
<keyword evidence="11" id="KW-0829">Tyrosine-protein kinase</keyword>
<feature type="chain" id="PRO_5034244159" description="receptor protein-tyrosine kinase" evidence="17">
    <location>
        <begin position="33"/>
        <end position="707"/>
    </location>
</feature>
<organism evidence="19 20">
    <name type="scientific">Sipha flava</name>
    <name type="common">yellow sugarcane aphid</name>
    <dbReference type="NCBI Taxonomy" id="143950"/>
    <lineage>
        <taxon>Eukaryota</taxon>
        <taxon>Metazoa</taxon>
        <taxon>Ecdysozoa</taxon>
        <taxon>Arthropoda</taxon>
        <taxon>Hexapoda</taxon>
        <taxon>Insecta</taxon>
        <taxon>Pterygota</taxon>
        <taxon>Neoptera</taxon>
        <taxon>Paraneoptera</taxon>
        <taxon>Hemiptera</taxon>
        <taxon>Sternorrhyncha</taxon>
        <taxon>Aphidomorpha</taxon>
        <taxon>Aphidoidea</taxon>
        <taxon>Aphididae</taxon>
        <taxon>Sipha</taxon>
    </lineage>
</organism>
<dbReference type="InterPro" id="IPR050122">
    <property type="entry name" value="RTK"/>
</dbReference>
<dbReference type="GO" id="GO:0005509">
    <property type="term" value="F:calcium ion binding"/>
    <property type="evidence" value="ECO:0007669"/>
    <property type="project" value="InterPro"/>
</dbReference>
<dbReference type="InterPro" id="IPR000719">
    <property type="entry name" value="Prot_kinase_dom"/>
</dbReference>
<keyword evidence="4 16" id="KW-0812">Transmembrane</keyword>
<keyword evidence="5 17" id="KW-0732">Signal</keyword>
<dbReference type="InterPro" id="IPR015919">
    <property type="entry name" value="Cadherin-like_sf"/>
</dbReference>
<keyword evidence="10 16" id="KW-0472">Membrane</keyword>
<evidence type="ECO:0000256" key="13">
    <source>
        <dbReference type="ARBA" id="ARBA00051243"/>
    </source>
</evidence>
<dbReference type="CDD" id="cd00192">
    <property type="entry name" value="PTKc"/>
    <property type="match status" value="1"/>
</dbReference>
<dbReference type="InterPro" id="IPR001245">
    <property type="entry name" value="Ser-Thr/Tyr_kinase_cat_dom"/>
</dbReference>
<proteinExistence type="predicted"/>